<proteinExistence type="predicted"/>
<name>A0A6J5QN84_9CAUD</name>
<organism evidence="1">
    <name type="scientific">uncultured Caudovirales phage</name>
    <dbReference type="NCBI Taxonomy" id="2100421"/>
    <lineage>
        <taxon>Viruses</taxon>
        <taxon>Duplodnaviria</taxon>
        <taxon>Heunggongvirae</taxon>
        <taxon>Uroviricota</taxon>
        <taxon>Caudoviricetes</taxon>
        <taxon>Peduoviridae</taxon>
        <taxon>Maltschvirus</taxon>
        <taxon>Maltschvirus maltsch</taxon>
    </lineage>
</organism>
<accession>A0A6J5QN84</accession>
<gene>
    <name evidence="1" type="ORF">UFOVP1143_4</name>
    <name evidence="2" type="ORF">UFOVP1504_22</name>
</gene>
<evidence type="ECO:0000313" key="2">
    <source>
        <dbReference type="EMBL" id="CAB4217263.1"/>
    </source>
</evidence>
<sequence>MPATSIAGADFTVTAGAVAYSAQVTTGTVTTTSTITRTRTLGPDNAFTQTDLISAISLSFLYDEDTGAFDALNTVAVSGGAIAVTITGGGGTWTGSAMYVESVDTTFDATGVATCSASLTGVITFA</sequence>
<dbReference type="EMBL" id="LR797439">
    <property type="protein sequence ID" value="CAB4217263.1"/>
    <property type="molecule type" value="Genomic_DNA"/>
</dbReference>
<protein>
    <submittedName>
        <fullName evidence="1">Uncharacterized protein</fullName>
    </submittedName>
</protein>
<reference evidence="1" key="1">
    <citation type="submission" date="2020-05" db="EMBL/GenBank/DDBJ databases">
        <authorList>
            <person name="Chiriac C."/>
            <person name="Salcher M."/>
            <person name="Ghai R."/>
            <person name="Kavagutti S V."/>
        </authorList>
    </citation>
    <scope>NUCLEOTIDE SEQUENCE</scope>
</reference>
<evidence type="ECO:0000313" key="1">
    <source>
        <dbReference type="EMBL" id="CAB4185903.1"/>
    </source>
</evidence>
<dbReference type="EMBL" id="LR797083">
    <property type="protein sequence ID" value="CAB4185903.1"/>
    <property type="molecule type" value="Genomic_DNA"/>
</dbReference>